<reference evidence="4 5" key="1">
    <citation type="journal article" date="2013" name="BMC Genomics">
        <title>The miniature genome of a carnivorous plant Genlisea aurea contains a low number of genes and short non-coding sequences.</title>
        <authorList>
            <person name="Leushkin E.V."/>
            <person name="Sutormin R.A."/>
            <person name="Nabieva E.R."/>
            <person name="Penin A.A."/>
            <person name="Kondrashov A.S."/>
            <person name="Logacheva M.D."/>
        </authorList>
    </citation>
    <scope>NUCLEOTIDE SEQUENCE [LARGE SCALE GENOMIC DNA]</scope>
</reference>
<proteinExistence type="inferred from homology"/>
<dbReference type="Pfam" id="PF02536">
    <property type="entry name" value="mTERF"/>
    <property type="match status" value="1"/>
</dbReference>
<evidence type="ECO:0000256" key="2">
    <source>
        <dbReference type="ARBA" id="ARBA00022472"/>
    </source>
</evidence>
<keyword evidence="2" id="KW-0806">Transcription termination</keyword>
<dbReference type="GO" id="GO:0003676">
    <property type="term" value="F:nucleic acid binding"/>
    <property type="evidence" value="ECO:0007669"/>
    <property type="project" value="InterPro"/>
</dbReference>
<name>S8CB39_9LAMI</name>
<comment type="similarity">
    <text evidence="1">Belongs to the mTERF family.</text>
</comment>
<comment type="caution">
    <text evidence="4">The sequence shown here is derived from an EMBL/GenBank/DDBJ whole genome shotgun (WGS) entry which is preliminary data.</text>
</comment>
<organism evidence="4 5">
    <name type="scientific">Genlisea aurea</name>
    <dbReference type="NCBI Taxonomy" id="192259"/>
    <lineage>
        <taxon>Eukaryota</taxon>
        <taxon>Viridiplantae</taxon>
        <taxon>Streptophyta</taxon>
        <taxon>Embryophyta</taxon>
        <taxon>Tracheophyta</taxon>
        <taxon>Spermatophyta</taxon>
        <taxon>Magnoliopsida</taxon>
        <taxon>eudicotyledons</taxon>
        <taxon>Gunneridae</taxon>
        <taxon>Pentapetalae</taxon>
        <taxon>asterids</taxon>
        <taxon>lamiids</taxon>
        <taxon>Lamiales</taxon>
        <taxon>Lentibulariaceae</taxon>
        <taxon>Genlisea</taxon>
    </lineage>
</organism>
<dbReference type="Proteomes" id="UP000015453">
    <property type="component" value="Unassembled WGS sequence"/>
</dbReference>
<sequence>LETFFLGKRTPQYPGSIRSDSSMLLLRRIVDGRGMNPNDAHAADVDEEILLKALEVRRKVTLEIFKEAMGRGKFGITYTENLVSQIPEFIDYVMIKAVSLKESPEFSESSFNIRALAAIDESGVVPLIRWLKHNSLSYPQIGKLIVKSGGNLNPIRNLAEWLKSVHVKGRFIGTALTRAGESVLRRDTEDLNELVEYLEENGVKRDWMGCIISRCPEILTFTMEELRIRTEFYLNLGIDRNDFGTMLFDCPKAFGYLPVEEMKQKAMYFKDFGLSDEDLGRLLAYKPQLMGCGIEDKLKPLVKYFYYLGISRDGMRRILTMKPILFCIDLETTIVPKVRFLRDIGVAQDAIGNLLVKFPSLMTYSLSKKLRPVVIFLLTEAGVSEESVGKVVASSPELFGCSIAHKLDLNVRYLLSIGITVAELGEMVSDFPMLLRYSIDNVLRPKYRYLRKIMIRPLRDLIDFPSRFFSYSLEDRIIPRHEMTVESRLFFKLERLLNCSDEEFRIRINERVRIRSGIHVG</sequence>
<dbReference type="InterPro" id="IPR038538">
    <property type="entry name" value="MTERF_sf"/>
</dbReference>
<keyword evidence="2" id="KW-0805">Transcription regulation</keyword>
<evidence type="ECO:0000256" key="1">
    <source>
        <dbReference type="ARBA" id="ARBA00007692"/>
    </source>
</evidence>
<evidence type="ECO:0000313" key="4">
    <source>
        <dbReference type="EMBL" id="EPS64154.1"/>
    </source>
</evidence>
<dbReference type="InterPro" id="IPR003690">
    <property type="entry name" value="MTERF"/>
</dbReference>
<dbReference type="PANTHER" id="PTHR13068">
    <property type="entry name" value="CGI-12 PROTEIN-RELATED"/>
    <property type="match status" value="1"/>
</dbReference>
<gene>
    <name evidence="4" type="ORF">M569_10626</name>
</gene>
<dbReference type="AlphaFoldDB" id="S8CB39"/>
<dbReference type="SMART" id="SM00733">
    <property type="entry name" value="Mterf"/>
    <property type="match status" value="8"/>
</dbReference>
<keyword evidence="3" id="KW-0809">Transit peptide</keyword>
<dbReference type="GO" id="GO:0006353">
    <property type="term" value="P:DNA-templated transcription termination"/>
    <property type="evidence" value="ECO:0007669"/>
    <property type="project" value="UniProtKB-KW"/>
</dbReference>
<protein>
    <submittedName>
        <fullName evidence="4">Uncharacterized protein</fullName>
    </submittedName>
</protein>
<dbReference type="OrthoDB" id="637682at2759"/>
<keyword evidence="2" id="KW-0804">Transcription</keyword>
<dbReference type="EMBL" id="AUSU01005012">
    <property type="protein sequence ID" value="EPS64154.1"/>
    <property type="molecule type" value="Genomic_DNA"/>
</dbReference>
<keyword evidence="5" id="KW-1185">Reference proteome</keyword>
<feature type="non-terminal residue" evidence="4">
    <location>
        <position position="1"/>
    </location>
</feature>
<dbReference type="Gene3D" id="1.25.70.10">
    <property type="entry name" value="Transcription termination factor 3, mitochondrial"/>
    <property type="match status" value="1"/>
</dbReference>
<accession>S8CB39</accession>
<dbReference type="PANTHER" id="PTHR13068:SF98">
    <property type="entry name" value="TRANSCRIPTION TERMINATION FACTOR MTERF2, CHLOROPLASTIC"/>
    <property type="match status" value="1"/>
</dbReference>
<evidence type="ECO:0000256" key="3">
    <source>
        <dbReference type="ARBA" id="ARBA00022946"/>
    </source>
</evidence>
<evidence type="ECO:0000313" key="5">
    <source>
        <dbReference type="Proteomes" id="UP000015453"/>
    </source>
</evidence>